<dbReference type="CDD" id="cd00717">
    <property type="entry name" value="URO-D"/>
    <property type="match status" value="1"/>
</dbReference>
<comment type="caution">
    <text evidence="7">Lacks conserved residue(s) required for the propagation of feature annotation.</text>
</comment>
<evidence type="ECO:0000259" key="11">
    <source>
        <dbReference type="PROSITE" id="PS00907"/>
    </source>
</evidence>
<evidence type="ECO:0000256" key="2">
    <source>
        <dbReference type="ARBA" id="ARBA00009935"/>
    </source>
</evidence>
<feature type="binding site" evidence="7">
    <location>
        <position position="150"/>
    </location>
    <ligand>
        <name>substrate</name>
    </ligand>
</feature>
<dbReference type="Pfam" id="PF01208">
    <property type="entry name" value="URO-D"/>
    <property type="match status" value="1"/>
</dbReference>
<feature type="domain" description="Uroporphyrinogen decarboxylase (URO-D)" evidence="11">
    <location>
        <begin position="138"/>
        <end position="154"/>
    </location>
</feature>
<dbReference type="EMBL" id="PXYW01000162">
    <property type="protein sequence ID" value="PSR24966.1"/>
    <property type="molecule type" value="Genomic_DNA"/>
</dbReference>
<dbReference type="GO" id="GO:0005829">
    <property type="term" value="C:cytosol"/>
    <property type="evidence" value="ECO:0007669"/>
    <property type="project" value="TreeGrafter"/>
</dbReference>
<evidence type="ECO:0000313" key="12">
    <source>
        <dbReference type="EMBL" id="PSR24966.1"/>
    </source>
</evidence>
<dbReference type="Proteomes" id="UP000242972">
    <property type="component" value="Unassembled WGS sequence"/>
</dbReference>
<dbReference type="GO" id="GO:0004853">
    <property type="term" value="F:uroporphyrinogen decarboxylase activity"/>
    <property type="evidence" value="ECO:0007669"/>
    <property type="project" value="UniProtKB-UniRule"/>
</dbReference>
<dbReference type="PROSITE" id="PS00907">
    <property type="entry name" value="UROD_2"/>
    <property type="match status" value="1"/>
</dbReference>
<evidence type="ECO:0000256" key="7">
    <source>
        <dbReference type="HAMAP-Rule" id="MF_00218"/>
    </source>
</evidence>
<evidence type="ECO:0000256" key="5">
    <source>
        <dbReference type="ARBA" id="ARBA00023239"/>
    </source>
</evidence>
<feature type="binding site" evidence="7">
    <location>
        <begin position="25"/>
        <end position="29"/>
    </location>
    <ligand>
        <name>substrate</name>
    </ligand>
</feature>
<dbReference type="InterPro" id="IPR000257">
    <property type="entry name" value="Uroporphyrinogen_deCOase"/>
</dbReference>
<organism evidence="12 13">
    <name type="scientific">Sulfobacillus benefaciens</name>
    <dbReference type="NCBI Taxonomy" id="453960"/>
    <lineage>
        <taxon>Bacteria</taxon>
        <taxon>Bacillati</taxon>
        <taxon>Bacillota</taxon>
        <taxon>Clostridia</taxon>
        <taxon>Eubacteriales</taxon>
        <taxon>Clostridiales Family XVII. Incertae Sedis</taxon>
        <taxon>Sulfobacillus</taxon>
    </lineage>
</organism>
<evidence type="ECO:0000256" key="3">
    <source>
        <dbReference type="ARBA" id="ARBA00012288"/>
    </source>
</evidence>
<comment type="function">
    <text evidence="7">Catalyzes the decarboxylation of four acetate groups of uroporphyrinogen-III to yield coproporphyrinogen-III.</text>
</comment>
<dbReference type="UniPathway" id="UPA00251">
    <property type="reaction ID" value="UER00321"/>
</dbReference>
<dbReference type="PANTHER" id="PTHR21091">
    <property type="entry name" value="METHYLTETRAHYDROFOLATE:HOMOCYSTEINE METHYLTRANSFERASE RELATED"/>
    <property type="match status" value="1"/>
</dbReference>
<evidence type="ECO:0000313" key="13">
    <source>
        <dbReference type="Proteomes" id="UP000242972"/>
    </source>
</evidence>
<comment type="subcellular location">
    <subcellularLocation>
        <location evidence="7">Cytoplasm</location>
    </subcellularLocation>
</comment>
<dbReference type="InterPro" id="IPR006361">
    <property type="entry name" value="Uroporphyrinogen_deCO2ase_HemE"/>
</dbReference>
<dbReference type="GO" id="GO:0006782">
    <property type="term" value="P:protoporphyrinogen IX biosynthetic process"/>
    <property type="evidence" value="ECO:0007669"/>
    <property type="project" value="UniProtKB-UniRule"/>
</dbReference>
<feature type="site" description="Transition state stabilizer" evidence="7">
    <location>
        <position position="74"/>
    </location>
</feature>
<evidence type="ECO:0000256" key="6">
    <source>
        <dbReference type="ARBA" id="ARBA00023244"/>
    </source>
</evidence>
<evidence type="ECO:0000259" key="10">
    <source>
        <dbReference type="PROSITE" id="PS00906"/>
    </source>
</evidence>
<feature type="binding site" evidence="7">
    <location>
        <position position="74"/>
    </location>
    <ligand>
        <name>substrate</name>
    </ligand>
</feature>
<dbReference type="InterPro" id="IPR038071">
    <property type="entry name" value="UROD/MetE-like_sf"/>
</dbReference>
<feature type="domain" description="Uroporphyrinogen decarboxylase (URO-D)" evidence="10">
    <location>
        <begin position="20"/>
        <end position="29"/>
    </location>
</feature>
<accession>A0A2T2WRU6</accession>
<sequence>MQTESRFIRACRGLSVDTIPVWFMRQAGRYQEEYRALRQRFGFMELATNPELCTEVTCRPVEELGVDAAILFSDIMVPLAPMGVEFQIKESVGPIIAHPIRTAKDVEGLQSMDPMEDLPFVIDAIGRITTRLGGTPLIGFAGGPFTLASYLVEGGSSRNYAHTKRLMWTEPKAWDALMNKLTDMVIQYLSAQIDAGAQAVQIFDSWVGALAPQDYRDYVLPYMSRLFSSLKSLLAPRIYFGVGTGSLLELMAEAGPDVLSIDWRVPLPSARQRLGGKIALQGNLDPVRVTAGFAAVAEPIKDMVLAMKTQPGYIFNLGHGVLPETSPEVLRQIVQWVHQTGGTE</sequence>
<keyword evidence="5 7" id="KW-0456">Lyase</keyword>
<dbReference type="EC" id="4.1.1.37" evidence="3 7"/>
<protein>
    <recommendedName>
        <fullName evidence="3 7">Uroporphyrinogen decarboxylase</fullName>
        <shortName evidence="7">UPD</shortName>
        <shortName evidence="7">URO-D</shortName>
        <ecNumber evidence="3 7">4.1.1.37</ecNumber>
    </recommendedName>
</protein>
<dbReference type="PROSITE" id="PS00906">
    <property type="entry name" value="UROD_1"/>
    <property type="match status" value="1"/>
</dbReference>
<feature type="binding site" evidence="7">
    <location>
        <position position="319"/>
    </location>
    <ligand>
        <name>substrate</name>
    </ligand>
</feature>
<dbReference type="PANTHER" id="PTHR21091:SF169">
    <property type="entry name" value="UROPORPHYRINOGEN DECARBOXYLASE"/>
    <property type="match status" value="1"/>
</dbReference>
<dbReference type="NCBIfam" id="TIGR01464">
    <property type="entry name" value="hemE"/>
    <property type="match status" value="1"/>
</dbReference>
<dbReference type="AlphaFoldDB" id="A0A2T2WRU6"/>
<evidence type="ECO:0000256" key="4">
    <source>
        <dbReference type="ARBA" id="ARBA00022793"/>
    </source>
</evidence>
<comment type="similarity">
    <text evidence="2 7 9">Belongs to the uroporphyrinogen decarboxylase family.</text>
</comment>
<keyword evidence="7" id="KW-0963">Cytoplasm</keyword>
<gene>
    <name evidence="7" type="primary">hemE</name>
    <name evidence="12" type="ORF">C7B46_20835</name>
</gene>
<dbReference type="HAMAP" id="MF_00218">
    <property type="entry name" value="URO_D"/>
    <property type="match status" value="1"/>
</dbReference>
<proteinExistence type="inferred from homology"/>
<keyword evidence="4 7" id="KW-0210">Decarboxylase</keyword>
<dbReference type="Gene3D" id="3.20.20.210">
    <property type="match status" value="1"/>
</dbReference>
<evidence type="ECO:0000256" key="9">
    <source>
        <dbReference type="RuleBase" id="RU004169"/>
    </source>
</evidence>
<feature type="binding site" evidence="7">
    <location>
        <position position="205"/>
    </location>
    <ligand>
        <name>substrate</name>
    </ligand>
</feature>
<evidence type="ECO:0000256" key="8">
    <source>
        <dbReference type="RuleBase" id="RU000554"/>
    </source>
</evidence>
<reference evidence="12 13" key="1">
    <citation type="journal article" date="2014" name="BMC Genomics">
        <title>Comparison of environmental and isolate Sulfobacillus genomes reveals diverse carbon, sulfur, nitrogen, and hydrogen metabolisms.</title>
        <authorList>
            <person name="Justice N.B."/>
            <person name="Norman A."/>
            <person name="Brown C.T."/>
            <person name="Singh A."/>
            <person name="Thomas B.C."/>
            <person name="Banfield J.F."/>
        </authorList>
    </citation>
    <scope>NUCLEOTIDE SEQUENCE [LARGE SCALE GENOMIC DNA]</scope>
    <source>
        <strain evidence="12">AMDSBA4</strain>
    </source>
</reference>
<comment type="caution">
    <text evidence="12">The sequence shown here is derived from an EMBL/GenBank/DDBJ whole genome shotgun (WGS) entry which is preliminary data.</text>
</comment>
<comment type="pathway">
    <text evidence="1 7 8">Porphyrin-containing compound metabolism; protoporphyrin-IX biosynthesis; coproporphyrinogen-III from 5-aminolevulinate: step 4/4.</text>
</comment>
<comment type="catalytic activity">
    <reaction evidence="7 8">
        <text>uroporphyrinogen III + 4 H(+) = coproporphyrinogen III + 4 CO2</text>
        <dbReference type="Rhea" id="RHEA:19865"/>
        <dbReference type="ChEBI" id="CHEBI:15378"/>
        <dbReference type="ChEBI" id="CHEBI:16526"/>
        <dbReference type="ChEBI" id="CHEBI:57308"/>
        <dbReference type="ChEBI" id="CHEBI:57309"/>
        <dbReference type="EC" id="4.1.1.37"/>
    </reaction>
</comment>
<evidence type="ECO:0000256" key="1">
    <source>
        <dbReference type="ARBA" id="ARBA00004804"/>
    </source>
</evidence>
<dbReference type="SUPFAM" id="SSF51726">
    <property type="entry name" value="UROD/MetE-like"/>
    <property type="match status" value="1"/>
</dbReference>
<keyword evidence="6 7" id="KW-0627">Porphyrin biosynthesis</keyword>
<comment type="subunit">
    <text evidence="7">Homodimer.</text>
</comment>
<name>A0A2T2WRU6_9FIRM</name>